<keyword evidence="11" id="KW-1185">Reference proteome</keyword>
<organism evidence="10 11">
    <name type="scientific">Chlamydia ibidis 10-1398/6</name>
    <dbReference type="NCBI Taxonomy" id="1046581"/>
    <lineage>
        <taxon>Bacteria</taxon>
        <taxon>Pseudomonadati</taxon>
        <taxon>Chlamydiota</taxon>
        <taxon>Chlamydiia</taxon>
        <taxon>Chlamydiales</taxon>
        <taxon>Chlamydiaceae</taxon>
        <taxon>Chlamydia/Chlamydophila group</taxon>
        <taxon>Chlamydia</taxon>
    </lineage>
</organism>
<comment type="caution">
    <text evidence="10">The sequence shown here is derived from an EMBL/GenBank/DDBJ whole genome shotgun (WGS) entry which is preliminary data.</text>
</comment>
<reference evidence="10 11" key="1">
    <citation type="submission" date="2013-07" db="EMBL/GenBank/DDBJ databases">
        <title>Isolation of a new Chlamydia species from the feral Sacred Ibis (Threskiornis aethiopicus): Chlamydia ibidis.</title>
        <authorList>
            <person name="Vorimore F."/>
            <person name="Hsia R.-C."/>
            <person name="Huot-Creasy H."/>
            <person name="Bastian S."/>
            <person name="Deruyter L."/>
            <person name="Passet A."/>
            <person name="Sachse K."/>
            <person name="Bavoil P."/>
            <person name="Myers G."/>
            <person name="Laroucau K."/>
        </authorList>
    </citation>
    <scope>NUCLEOTIDE SEQUENCE [LARGE SCALE GENOMIC DNA]</scope>
    <source>
        <strain evidence="10 11">10-1398/6</strain>
    </source>
</reference>
<evidence type="ECO:0000313" key="10">
    <source>
        <dbReference type="EMBL" id="EQM62887.1"/>
    </source>
</evidence>
<evidence type="ECO:0000256" key="1">
    <source>
        <dbReference type="ARBA" id="ARBA00004196"/>
    </source>
</evidence>
<sequence length="1184" mass="126223">MKPSVPWLLLSSAITLPITFEANTLETIDLQTPSTSQSLGTNDSYQGATTPTTAFSYKNTSSPNGTSYSLTGDVSFINVSSTQSPTLSNVQPGHNDGHSHTSLVTPRAYSVSMLTEDPENQVITQNSPVNINLTTTDSYPQAGQNTQPFLRRNTTAQSGTTYTLANDVGFQNITATQTSPASTSQQTPASNIHSFTKPLGISISSTPISTTTTSTTTSTGNGETNKSCFSNTAGPLSFVGNGHSLLFQNISITPQGSAINNTATSLTFSGFSLLSFDKATNQTQSSADSAIFIGTTTNGVMKQSEQPSASFTISSNTDVNFSGNHSKGAGGAILVKGNGTISGNTGTVIFSGNSATNQGGALSLEKSLNITDNAQVIFTNNSAATVSDKKSVKEGNGNQASTGLGGAIYCLAASPEQNVQTLDETNEIAVSFSGNKTLYLVNNSATTSGGAIHTKNLSLTSGGQTIFGCNSSSKGGAIFITDGGKLNLTALDGPITFRGNTITTSTTKTEVLNNDSSTNTVTANAITLGNGATITNLRAATGQSLQFFDPIVEVSTPSKEKTKIKAVQKAILQINALDDTTDTHHPDSSSSVVYDGTVLFSGENVDNSRAENVTSVIYQPVSLNNGTLWLKSGAILEVDSFIQNPNSLLVMDVGTTLKTHNTPIQKQSVESEEQAEQESSSAKQNSNEETKVNAQISHRLSSTHRKEQLRVGSSIRDKIISVVSETLSSLHPEVAVHTEDNATTDGNITITNLGINLNSLGRGENESITITGGSSGTVKLTGDLQLFNGNNDAYDSSIFSKGFSTDILKITTEGSSETGTVDLSEFNPYLLGATSANYGYQGTWSLQRVEKNGQSSFEMVWKAAGYKPGPELSALLVPNSLWCATVDVNSIERLMELTGETNNNQQGLWVSGISNFFHRDAMLHRLGFRHISAGYSIGANSQTSTDNVFNIAFCQMFGKTKNYFLSNTKSHLYAGSIYTKHSKTIRIYGFELPAIVNTHLSYGTIHNKMVTDYPAISSARGVWDNHCLSGEIGFSLALNPMNIIFNRVSTFAKVHAVYVNQESFNETGAGEKCRHFRSSHLVNLTLPLGIKIKSNEDPDNKTYALTLAYHPDVYRVLPQSHVALPAKETSWSSPGTNLARQAFLAELSCYQRAFTHLELFANGSCELRSSSRNYNVDVGGKYKF</sequence>
<dbReference type="RefSeq" id="WP_020370375.1">
    <property type="nucleotide sequence ID" value="NZ_APJW01000001.1"/>
</dbReference>
<dbReference type="SMART" id="SM00869">
    <property type="entry name" value="Autotransporter"/>
    <property type="match status" value="1"/>
</dbReference>
<dbReference type="PROSITE" id="PS51208">
    <property type="entry name" value="AUTOTRANSPORTER"/>
    <property type="match status" value="1"/>
</dbReference>
<dbReference type="Pfam" id="PF02415">
    <property type="entry name" value="Chlam_PMP"/>
    <property type="match status" value="2"/>
</dbReference>
<proteinExistence type="predicted"/>
<dbReference type="InterPro" id="IPR003368">
    <property type="entry name" value="POMP_repeat"/>
</dbReference>
<evidence type="ECO:0000256" key="8">
    <source>
        <dbReference type="SAM" id="MobiDB-lite"/>
    </source>
</evidence>
<keyword evidence="7" id="KW-0998">Cell outer membrane</keyword>
<accession>A0ABN0MZS1</accession>
<dbReference type="InterPro" id="IPR036709">
    <property type="entry name" value="Autotransporte_beta_dom_sf"/>
</dbReference>
<evidence type="ECO:0000256" key="5">
    <source>
        <dbReference type="ARBA" id="ARBA00022729"/>
    </source>
</evidence>
<name>A0ABN0MZS1_9CHLA</name>
<dbReference type="Proteomes" id="UP000016064">
    <property type="component" value="Unassembled WGS sequence"/>
</dbReference>
<protein>
    <submittedName>
        <fullName evidence="10">Autotransporter beta-domain protein</fullName>
    </submittedName>
</protein>
<keyword evidence="5" id="KW-0732">Signal</keyword>
<dbReference type="Gene3D" id="2.40.128.130">
    <property type="entry name" value="Autotransporter beta-domain"/>
    <property type="match status" value="1"/>
</dbReference>
<evidence type="ECO:0000256" key="2">
    <source>
        <dbReference type="ARBA" id="ARBA00004442"/>
    </source>
</evidence>
<evidence type="ECO:0000256" key="7">
    <source>
        <dbReference type="ARBA" id="ARBA00023237"/>
    </source>
</evidence>
<keyword evidence="4" id="KW-0964">Secreted</keyword>
<evidence type="ECO:0000313" key="11">
    <source>
        <dbReference type="Proteomes" id="UP000016064"/>
    </source>
</evidence>
<dbReference type="NCBIfam" id="TIGR01376">
    <property type="entry name" value="POMP_repeat"/>
    <property type="match status" value="3"/>
</dbReference>
<comment type="subcellular location">
    <subcellularLocation>
        <location evidence="1">Cell envelope</location>
    </subcellularLocation>
    <subcellularLocation>
        <location evidence="2">Cell outer membrane</location>
    </subcellularLocation>
    <subcellularLocation>
        <location evidence="3">Secreted</location>
    </subcellularLocation>
</comment>
<dbReference type="EMBL" id="APJW01000001">
    <property type="protein sequence ID" value="EQM62887.1"/>
    <property type="molecule type" value="Genomic_DNA"/>
</dbReference>
<evidence type="ECO:0000256" key="6">
    <source>
        <dbReference type="ARBA" id="ARBA00023136"/>
    </source>
</evidence>
<dbReference type="InterPro" id="IPR005546">
    <property type="entry name" value="Autotransporte_beta"/>
</dbReference>
<feature type="region of interest" description="Disordered" evidence="8">
    <location>
        <begin position="663"/>
        <end position="705"/>
    </location>
</feature>
<keyword evidence="6" id="KW-0472">Membrane</keyword>
<dbReference type="SUPFAM" id="SSF103515">
    <property type="entry name" value="Autotransporter"/>
    <property type="match status" value="1"/>
</dbReference>
<evidence type="ECO:0000256" key="3">
    <source>
        <dbReference type="ARBA" id="ARBA00004613"/>
    </source>
</evidence>
<feature type="domain" description="Autotransporter" evidence="9">
    <location>
        <begin position="901"/>
        <end position="1184"/>
    </location>
</feature>
<evidence type="ECO:0000259" key="9">
    <source>
        <dbReference type="PROSITE" id="PS51208"/>
    </source>
</evidence>
<evidence type="ECO:0000256" key="4">
    <source>
        <dbReference type="ARBA" id="ARBA00022525"/>
    </source>
</evidence>
<gene>
    <name evidence="10" type="ORF">H359_0375</name>
</gene>